<gene>
    <name evidence="7" type="primary">Dyak\GE15468</name>
    <name evidence="7" type="synonym">dyak_GLEANR_16980</name>
    <name evidence="7" type="synonym">GE15468</name>
    <name evidence="7" type="ORF">Dyak_GE15468</name>
</gene>
<feature type="region of interest" description="Disordered" evidence="5">
    <location>
        <begin position="872"/>
        <end position="923"/>
    </location>
</feature>
<dbReference type="GO" id="GO:0045879">
    <property type="term" value="P:negative regulation of smoothened signaling pathway"/>
    <property type="evidence" value="ECO:0007669"/>
    <property type="project" value="EnsemblMetazoa"/>
</dbReference>
<dbReference type="PhylomeDB" id="B4PWT3"/>
<dbReference type="GO" id="GO:0016926">
    <property type="term" value="P:protein desumoylation"/>
    <property type="evidence" value="ECO:0007669"/>
    <property type="project" value="EnsemblMetazoa"/>
</dbReference>
<evidence type="ECO:0000256" key="4">
    <source>
        <dbReference type="ARBA" id="ARBA00022807"/>
    </source>
</evidence>
<dbReference type="GO" id="GO:0005637">
    <property type="term" value="C:nuclear inner membrane"/>
    <property type="evidence" value="ECO:0007669"/>
    <property type="project" value="EnsemblMetazoa"/>
</dbReference>
<dbReference type="PANTHER" id="PTHR12606">
    <property type="entry name" value="SENTRIN/SUMO-SPECIFIC PROTEASE"/>
    <property type="match status" value="1"/>
</dbReference>
<feature type="compositionally biased region" description="Basic and acidic residues" evidence="5">
    <location>
        <begin position="912"/>
        <end position="923"/>
    </location>
</feature>
<comment type="similarity">
    <text evidence="1">Belongs to the peptidase C48 family.</text>
</comment>
<feature type="compositionally biased region" description="Low complexity" evidence="5">
    <location>
        <begin position="117"/>
        <end position="131"/>
    </location>
</feature>
<accession>B4PWT3</accession>
<feature type="region of interest" description="Disordered" evidence="5">
    <location>
        <begin position="90"/>
        <end position="133"/>
    </location>
</feature>
<dbReference type="GO" id="GO:0005737">
    <property type="term" value="C:cytoplasm"/>
    <property type="evidence" value="ECO:0007669"/>
    <property type="project" value="EnsemblMetazoa"/>
</dbReference>
<dbReference type="GO" id="GO:0031453">
    <property type="term" value="P:positive regulation of heterochromatin formation"/>
    <property type="evidence" value="ECO:0007669"/>
    <property type="project" value="EnsemblMetazoa"/>
</dbReference>
<feature type="region of interest" description="Disordered" evidence="5">
    <location>
        <begin position="678"/>
        <end position="755"/>
    </location>
</feature>
<dbReference type="GO" id="GO:0031648">
    <property type="term" value="P:protein destabilization"/>
    <property type="evidence" value="ECO:0007669"/>
    <property type="project" value="EnsemblMetazoa"/>
</dbReference>
<feature type="compositionally biased region" description="Pro residues" evidence="5">
    <location>
        <begin position="724"/>
        <end position="735"/>
    </location>
</feature>
<keyword evidence="8" id="KW-1185">Reference proteome</keyword>
<dbReference type="GO" id="GO:0071456">
    <property type="term" value="P:cellular response to hypoxia"/>
    <property type="evidence" value="ECO:0007669"/>
    <property type="project" value="EnsemblMetazoa"/>
</dbReference>
<dbReference type="InterPro" id="IPR038765">
    <property type="entry name" value="Papain-like_cys_pep_sf"/>
</dbReference>
<protein>
    <recommendedName>
        <fullName evidence="6">Ubiquitin-like protease family profile domain-containing protein</fullName>
    </recommendedName>
</protein>
<dbReference type="GO" id="GO:0016929">
    <property type="term" value="F:deSUMOylase activity"/>
    <property type="evidence" value="ECO:0007669"/>
    <property type="project" value="EnsemblMetazoa"/>
</dbReference>
<feature type="compositionally biased region" description="Low complexity" evidence="5">
    <location>
        <begin position="1143"/>
        <end position="1179"/>
    </location>
</feature>
<evidence type="ECO:0000256" key="1">
    <source>
        <dbReference type="ARBA" id="ARBA00005234"/>
    </source>
</evidence>
<feature type="compositionally biased region" description="Polar residues" evidence="5">
    <location>
        <begin position="60"/>
        <end position="74"/>
    </location>
</feature>
<feature type="compositionally biased region" description="Polar residues" evidence="5">
    <location>
        <begin position="95"/>
        <end position="106"/>
    </location>
</feature>
<dbReference type="GO" id="GO:0060997">
    <property type="term" value="P:dendritic spine morphogenesis"/>
    <property type="evidence" value="ECO:0007669"/>
    <property type="project" value="EnsemblMetazoa"/>
</dbReference>
<proteinExistence type="inferred from homology"/>
<feature type="region of interest" description="Disordered" evidence="5">
    <location>
        <begin position="936"/>
        <end position="955"/>
    </location>
</feature>
<dbReference type="GO" id="GO:0005643">
    <property type="term" value="C:nuclear pore"/>
    <property type="evidence" value="ECO:0007669"/>
    <property type="project" value="EnsemblMetazoa"/>
</dbReference>
<dbReference type="GO" id="GO:0045751">
    <property type="term" value="P:negative regulation of Toll signaling pathway"/>
    <property type="evidence" value="ECO:0007669"/>
    <property type="project" value="EnsemblMetazoa"/>
</dbReference>
<reference evidence="7 8" key="1">
    <citation type="journal article" date="2007" name="Nature">
        <title>Evolution of genes and genomes on the Drosophila phylogeny.</title>
        <authorList>
            <consortium name="Drosophila 12 Genomes Consortium"/>
            <person name="Clark A.G."/>
            <person name="Eisen M.B."/>
            <person name="Smith D.R."/>
            <person name="Bergman C.M."/>
            <person name="Oliver B."/>
            <person name="Markow T.A."/>
            <person name="Kaufman T.C."/>
            <person name="Kellis M."/>
            <person name="Gelbart W."/>
            <person name="Iyer V.N."/>
            <person name="Pollard D.A."/>
            <person name="Sackton T.B."/>
            <person name="Larracuente A.M."/>
            <person name="Singh N.D."/>
            <person name="Abad J.P."/>
            <person name="Abt D.N."/>
            <person name="Adryan B."/>
            <person name="Aguade M."/>
            <person name="Akashi H."/>
            <person name="Anderson W.W."/>
            <person name="Aquadro C.F."/>
            <person name="Ardell D.H."/>
            <person name="Arguello R."/>
            <person name="Artieri C.G."/>
            <person name="Barbash D.A."/>
            <person name="Barker D."/>
            <person name="Barsanti P."/>
            <person name="Batterham P."/>
            <person name="Batzoglou S."/>
            <person name="Begun D."/>
            <person name="Bhutkar A."/>
            <person name="Blanco E."/>
            <person name="Bosak S.A."/>
            <person name="Bradley R.K."/>
            <person name="Brand A.D."/>
            <person name="Brent M.R."/>
            <person name="Brooks A.N."/>
            <person name="Brown R.H."/>
            <person name="Butlin R.K."/>
            <person name="Caggese C."/>
            <person name="Calvi B.R."/>
            <person name="Bernardo de Carvalho A."/>
            <person name="Caspi A."/>
            <person name="Castrezana S."/>
            <person name="Celniker S.E."/>
            <person name="Chang J.L."/>
            <person name="Chapple C."/>
            <person name="Chatterji S."/>
            <person name="Chinwalla A."/>
            <person name="Civetta A."/>
            <person name="Clifton S.W."/>
            <person name="Comeron J.M."/>
            <person name="Costello J.C."/>
            <person name="Coyne J.A."/>
            <person name="Daub J."/>
            <person name="David R.G."/>
            <person name="Delcher A.L."/>
            <person name="Delehaunty K."/>
            <person name="Do C.B."/>
            <person name="Ebling H."/>
            <person name="Edwards K."/>
            <person name="Eickbush T."/>
            <person name="Evans J.D."/>
            <person name="Filipski A."/>
            <person name="Findeiss S."/>
            <person name="Freyhult E."/>
            <person name="Fulton L."/>
            <person name="Fulton R."/>
            <person name="Garcia A.C."/>
            <person name="Gardiner A."/>
            <person name="Garfield D.A."/>
            <person name="Garvin B.E."/>
            <person name="Gibson G."/>
            <person name="Gilbert D."/>
            <person name="Gnerre S."/>
            <person name="Godfrey J."/>
            <person name="Good R."/>
            <person name="Gotea V."/>
            <person name="Gravely B."/>
            <person name="Greenberg A.J."/>
            <person name="Griffiths-Jones S."/>
            <person name="Gross S."/>
            <person name="Guigo R."/>
            <person name="Gustafson E.A."/>
            <person name="Haerty W."/>
            <person name="Hahn M.W."/>
            <person name="Halligan D.L."/>
            <person name="Halpern A.L."/>
            <person name="Halter G.M."/>
            <person name="Han M.V."/>
            <person name="Heger A."/>
            <person name="Hillier L."/>
            <person name="Hinrichs A.S."/>
            <person name="Holmes I."/>
            <person name="Hoskins R.A."/>
            <person name="Hubisz M.J."/>
            <person name="Hultmark D."/>
            <person name="Huntley M.A."/>
            <person name="Jaffe D.B."/>
            <person name="Jagadeeshan S."/>
            <person name="Jeck W.R."/>
            <person name="Johnson J."/>
            <person name="Jones C.D."/>
            <person name="Jordan W.C."/>
            <person name="Karpen G.H."/>
            <person name="Kataoka E."/>
            <person name="Keightley P.D."/>
            <person name="Kheradpour P."/>
            <person name="Kirkness E.F."/>
            <person name="Koerich L.B."/>
            <person name="Kristiansen K."/>
            <person name="Kudrna D."/>
            <person name="Kulathinal R.J."/>
            <person name="Kumar S."/>
            <person name="Kwok R."/>
            <person name="Lander E."/>
            <person name="Langley C.H."/>
            <person name="Lapoint R."/>
            <person name="Lazzaro B.P."/>
            <person name="Lee S.J."/>
            <person name="Levesque L."/>
            <person name="Li R."/>
            <person name="Lin C.F."/>
            <person name="Lin M.F."/>
            <person name="Lindblad-Toh K."/>
            <person name="Llopart A."/>
            <person name="Long M."/>
            <person name="Low L."/>
            <person name="Lozovsky E."/>
            <person name="Lu J."/>
            <person name="Luo M."/>
            <person name="Machado C.A."/>
            <person name="Makalowski W."/>
            <person name="Marzo M."/>
            <person name="Matsuda M."/>
            <person name="Matzkin L."/>
            <person name="McAllister B."/>
            <person name="McBride C.S."/>
            <person name="McKernan B."/>
            <person name="McKernan K."/>
            <person name="Mendez-Lago M."/>
            <person name="Minx P."/>
            <person name="Mollenhauer M.U."/>
            <person name="Montooth K."/>
            <person name="Mount S.M."/>
            <person name="Mu X."/>
            <person name="Myers E."/>
            <person name="Negre B."/>
            <person name="Newfeld S."/>
            <person name="Nielsen R."/>
            <person name="Noor M.A."/>
            <person name="O'Grady P."/>
            <person name="Pachter L."/>
            <person name="Papaceit M."/>
            <person name="Parisi M.J."/>
            <person name="Parisi M."/>
            <person name="Parts L."/>
            <person name="Pedersen J.S."/>
            <person name="Pesole G."/>
            <person name="Phillippy A.M."/>
            <person name="Ponting C.P."/>
            <person name="Pop M."/>
            <person name="Porcelli D."/>
            <person name="Powell J.R."/>
            <person name="Prohaska S."/>
            <person name="Pruitt K."/>
            <person name="Puig M."/>
            <person name="Quesneville H."/>
            <person name="Ram K.R."/>
            <person name="Rand D."/>
            <person name="Rasmussen M.D."/>
            <person name="Reed L.K."/>
            <person name="Reenan R."/>
            <person name="Reily A."/>
            <person name="Remington K.A."/>
            <person name="Rieger T.T."/>
            <person name="Ritchie M.G."/>
            <person name="Robin C."/>
            <person name="Rogers Y.H."/>
            <person name="Rohde C."/>
            <person name="Rozas J."/>
            <person name="Rubenfield M.J."/>
            <person name="Ruiz A."/>
            <person name="Russo S."/>
            <person name="Salzberg S.L."/>
            <person name="Sanchez-Gracia A."/>
            <person name="Saranga D.J."/>
            <person name="Sato H."/>
            <person name="Schaeffer S.W."/>
            <person name="Schatz M.C."/>
            <person name="Schlenke T."/>
            <person name="Schwartz R."/>
            <person name="Segarra C."/>
            <person name="Singh R.S."/>
            <person name="Sirot L."/>
            <person name="Sirota M."/>
            <person name="Sisneros N.B."/>
            <person name="Smith C.D."/>
            <person name="Smith T.F."/>
            <person name="Spieth J."/>
            <person name="Stage D.E."/>
            <person name="Stark A."/>
            <person name="Stephan W."/>
            <person name="Strausberg R.L."/>
            <person name="Strempel S."/>
            <person name="Sturgill D."/>
            <person name="Sutton G."/>
            <person name="Sutton G.G."/>
            <person name="Tao W."/>
            <person name="Teichmann S."/>
            <person name="Tobari Y.N."/>
            <person name="Tomimura Y."/>
            <person name="Tsolas J.M."/>
            <person name="Valente V.L."/>
            <person name="Venter E."/>
            <person name="Venter J.C."/>
            <person name="Vicario S."/>
            <person name="Vieira F.G."/>
            <person name="Vilella A.J."/>
            <person name="Villasante A."/>
            <person name="Walenz B."/>
            <person name="Wang J."/>
            <person name="Wasserman M."/>
            <person name="Watts T."/>
            <person name="Wilson D."/>
            <person name="Wilson R.K."/>
            <person name="Wing R.A."/>
            <person name="Wolfner M.F."/>
            <person name="Wong A."/>
            <person name="Wong G.K."/>
            <person name="Wu C.I."/>
            <person name="Wu G."/>
            <person name="Yamamoto D."/>
            <person name="Yang H.P."/>
            <person name="Yang S.P."/>
            <person name="Yorke J.A."/>
            <person name="Yoshida K."/>
            <person name="Zdobnov E."/>
            <person name="Zhang P."/>
            <person name="Zhang Y."/>
            <person name="Zimin A.V."/>
            <person name="Baldwin J."/>
            <person name="Abdouelleil A."/>
            <person name="Abdulkadir J."/>
            <person name="Abebe A."/>
            <person name="Abera B."/>
            <person name="Abreu J."/>
            <person name="Acer S.C."/>
            <person name="Aftuck L."/>
            <person name="Alexander A."/>
            <person name="An P."/>
            <person name="Anderson E."/>
            <person name="Anderson S."/>
            <person name="Arachi H."/>
            <person name="Azer M."/>
            <person name="Bachantsang P."/>
            <person name="Barry A."/>
            <person name="Bayul T."/>
            <person name="Berlin A."/>
            <person name="Bessette D."/>
            <person name="Bloom T."/>
            <person name="Blye J."/>
            <person name="Boguslavskiy L."/>
            <person name="Bonnet C."/>
            <person name="Boukhgalter B."/>
            <person name="Bourzgui I."/>
            <person name="Brown A."/>
            <person name="Cahill P."/>
            <person name="Channer S."/>
            <person name="Cheshatsang Y."/>
            <person name="Chuda L."/>
            <person name="Citroen M."/>
            <person name="Collymore A."/>
            <person name="Cooke P."/>
            <person name="Costello M."/>
            <person name="D'Aco K."/>
            <person name="Daza R."/>
            <person name="De Haan G."/>
            <person name="DeGray S."/>
            <person name="DeMaso C."/>
            <person name="Dhargay N."/>
            <person name="Dooley K."/>
            <person name="Dooley E."/>
            <person name="Doricent M."/>
            <person name="Dorje P."/>
            <person name="Dorjee K."/>
            <person name="Dupes A."/>
            <person name="Elong R."/>
            <person name="Falk J."/>
            <person name="Farina A."/>
            <person name="Faro S."/>
            <person name="Ferguson D."/>
            <person name="Fisher S."/>
            <person name="Foley C.D."/>
            <person name="Franke A."/>
            <person name="Friedrich D."/>
            <person name="Gadbois L."/>
            <person name="Gearin G."/>
            <person name="Gearin C.R."/>
            <person name="Giannoukos G."/>
            <person name="Goode T."/>
            <person name="Graham J."/>
            <person name="Grandbois E."/>
            <person name="Grewal S."/>
            <person name="Gyaltsen K."/>
            <person name="Hafez N."/>
            <person name="Hagos B."/>
            <person name="Hall J."/>
            <person name="Henson C."/>
            <person name="Hollinger A."/>
            <person name="Honan T."/>
            <person name="Huard M.D."/>
            <person name="Hughes L."/>
            <person name="Hurhula B."/>
            <person name="Husby M.E."/>
            <person name="Kamat A."/>
            <person name="Kanga B."/>
            <person name="Kashin S."/>
            <person name="Khazanovich D."/>
            <person name="Kisner P."/>
            <person name="Lance K."/>
            <person name="Lara M."/>
            <person name="Lee W."/>
            <person name="Lennon N."/>
            <person name="Letendre F."/>
            <person name="LeVine R."/>
            <person name="Lipovsky A."/>
            <person name="Liu X."/>
            <person name="Liu J."/>
            <person name="Liu S."/>
            <person name="Lokyitsang T."/>
            <person name="Lokyitsang Y."/>
            <person name="Lubonja R."/>
            <person name="Lui A."/>
            <person name="MacDonald P."/>
            <person name="Magnisalis V."/>
            <person name="Maru K."/>
            <person name="Matthews C."/>
            <person name="McCusker W."/>
            <person name="McDonough S."/>
            <person name="Mehta T."/>
            <person name="Meldrim J."/>
            <person name="Meneus L."/>
            <person name="Mihai O."/>
            <person name="Mihalev A."/>
            <person name="Mihova T."/>
            <person name="Mittelman R."/>
            <person name="Mlenga V."/>
            <person name="Montmayeur A."/>
            <person name="Mulrain L."/>
            <person name="Navidi A."/>
            <person name="Naylor J."/>
            <person name="Negash T."/>
            <person name="Nguyen T."/>
            <person name="Nguyen N."/>
            <person name="Nicol R."/>
            <person name="Norbu C."/>
            <person name="Norbu N."/>
            <person name="Novod N."/>
            <person name="O'Neill B."/>
            <person name="Osman S."/>
            <person name="Markiewicz E."/>
            <person name="Oyono O.L."/>
            <person name="Patti C."/>
            <person name="Phunkhang P."/>
            <person name="Pierre F."/>
            <person name="Priest M."/>
            <person name="Raghuraman S."/>
            <person name="Rege F."/>
            <person name="Reyes R."/>
            <person name="Rise C."/>
            <person name="Rogov P."/>
            <person name="Ross K."/>
            <person name="Ryan E."/>
            <person name="Settipalli S."/>
            <person name="Shea T."/>
            <person name="Sherpa N."/>
            <person name="Shi L."/>
            <person name="Shih D."/>
            <person name="Sparrow T."/>
            <person name="Spaulding J."/>
            <person name="Stalker J."/>
            <person name="Stange-Thomann N."/>
            <person name="Stavropoulos S."/>
            <person name="Stone C."/>
            <person name="Strader C."/>
            <person name="Tesfaye S."/>
            <person name="Thomson T."/>
            <person name="Thoulutsang Y."/>
            <person name="Thoulutsang D."/>
            <person name="Topham K."/>
            <person name="Topping I."/>
            <person name="Tsamla T."/>
            <person name="Vassiliev H."/>
            <person name="Vo A."/>
            <person name="Wangchuk T."/>
            <person name="Wangdi T."/>
            <person name="Weiand M."/>
            <person name="Wilkinson J."/>
            <person name="Wilson A."/>
            <person name="Yadav S."/>
            <person name="Young G."/>
            <person name="Yu Q."/>
            <person name="Zembek L."/>
            <person name="Zhong D."/>
            <person name="Zimmer A."/>
            <person name="Zwirko Z."/>
            <person name="Jaffe D.B."/>
            <person name="Alvarez P."/>
            <person name="Brockman W."/>
            <person name="Butler J."/>
            <person name="Chin C."/>
            <person name="Gnerre S."/>
            <person name="Grabherr M."/>
            <person name="Kleber M."/>
            <person name="Mauceli E."/>
            <person name="MacCallum I."/>
        </authorList>
    </citation>
    <scope>NUCLEOTIDE SEQUENCE [LARGE SCALE GENOMIC DNA]</scope>
    <source>
        <strain evidence="8">Tai18E2 / Tucson 14021-0261.01</strain>
    </source>
</reference>
<evidence type="ECO:0000256" key="3">
    <source>
        <dbReference type="ARBA" id="ARBA00022801"/>
    </source>
</evidence>
<dbReference type="PANTHER" id="PTHR12606:SF141">
    <property type="entry name" value="GH15225P-RELATED"/>
    <property type="match status" value="1"/>
</dbReference>
<dbReference type="GO" id="GO:0006508">
    <property type="term" value="P:proteolysis"/>
    <property type="evidence" value="ECO:0007669"/>
    <property type="project" value="UniProtKB-KW"/>
</dbReference>
<feature type="compositionally biased region" description="Polar residues" evidence="5">
    <location>
        <begin position="1129"/>
        <end position="1142"/>
    </location>
</feature>
<evidence type="ECO:0000256" key="2">
    <source>
        <dbReference type="ARBA" id="ARBA00022670"/>
    </source>
</evidence>
<dbReference type="Gene3D" id="3.40.395.10">
    <property type="entry name" value="Adenoviral Proteinase, Chain A"/>
    <property type="match status" value="1"/>
</dbReference>
<organism evidence="7 8">
    <name type="scientific">Drosophila yakuba</name>
    <name type="common">Fruit fly</name>
    <dbReference type="NCBI Taxonomy" id="7245"/>
    <lineage>
        <taxon>Eukaryota</taxon>
        <taxon>Metazoa</taxon>
        <taxon>Ecdysozoa</taxon>
        <taxon>Arthropoda</taxon>
        <taxon>Hexapoda</taxon>
        <taxon>Insecta</taxon>
        <taxon>Pterygota</taxon>
        <taxon>Neoptera</taxon>
        <taxon>Endopterygota</taxon>
        <taxon>Diptera</taxon>
        <taxon>Brachycera</taxon>
        <taxon>Muscomorpha</taxon>
        <taxon>Ephydroidea</taxon>
        <taxon>Drosophilidae</taxon>
        <taxon>Drosophila</taxon>
        <taxon>Sophophora</taxon>
    </lineage>
</organism>
<keyword evidence="4" id="KW-0788">Thiol protease</keyword>
<feature type="region of interest" description="Disordered" evidence="5">
    <location>
        <begin position="642"/>
        <end position="665"/>
    </location>
</feature>
<dbReference type="KEGG" id="dya:Dyak_GE15468"/>
<reference evidence="7 8" key="2">
    <citation type="journal article" date="2007" name="PLoS Biol.">
        <title>Principles of genome evolution in the Drosophila melanogaster species group.</title>
        <authorList>
            <person name="Ranz J.M."/>
            <person name="Maurin D."/>
            <person name="Chan Y.S."/>
            <person name="von Grotthuss M."/>
            <person name="Hillier L.W."/>
            <person name="Roote J."/>
            <person name="Ashburner M."/>
            <person name="Bergman C.M."/>
        </authorList>
    </citation>
    <scope>NUCLEOTIDE SEQUENCE [LARGE SCALE GENOMIC DNA]</scope>
    <source>
        <strain evidence="8">Tai18E2 / Tucson 14021-0261.01</strain>
    </source>
</reference>
<dbReference type="GO" id="GO:0080090">
    <property type="term" value="P:regulation of primary metabolic process"/>
    <property type="evidence" value="ECO:0007669"/>
    <property type="project" value="UniProtKB-ARBA"/>
</dbReference>
<evidence type="ECO:0000313" key="7">
    <source>
        <dbReference type="EMBL" id="EDX02817.1"/>
    </source>
</evidence>
<dbReference type="EMBL" id="CM000162">
    <property type="protein sequence ID" value="EDX02817.1"/>
    <property type="molecule type" value="Genomic_DNA"/>
</dbReference>
<evidence type="ECO:0000256" key="5">
    <source>
        <dbReference type="SAM" id="MobiDB-lite"/>
    </source>
</evidence>
<sequence>MSLPPEDADLSTRSAHESAFRVESNGSPVRVVGSPAGQRIPASPAAHPTEIQRVSHADSRCSTTPSRGNSLVRQNRSEEAAAVAAAAQLPWAENQGHTPLSPSRGNSLGPHLLPAEPASANSTTNAYSSPSGDSRFAFPNQNYSPLLPRCVAVPNQHYSPAGSPLHRLQELQNCQLTDSPIRLRFPSPLLGNSDGPLFTPNQLTPNSNRRAGLQIEFEQNHQLTYPIQQVSQQRASTNQQQNIQLVSELQPLHYQVHEHPIVTQIQEETHQVVPEIQIKNIQDQDEQTDTHVQKQNNNESDIQELDQKLECVVPGQNHPIVTKAQEQNDQTITEIQEENQIPVETDIQVQSSQILTEIQEQNHQTITEIQEESPIVFEIQEKNLPFEAEIQEQDQQTETEIPKESFQLASPVVTDIQVESHQIVTVIKDENLNFATDNQEQDLQTITEIQEKKQQIVSEFGQEHVQQTAEIQTESLQLASEIEEQGLQIVTEIQQQNHENVTEVQEESFQFTPDTQNQNPDQPTVFIEIQEENPQFAFGNHEQEAQAITGNKKEHHELSQENLQFVTDTQEQVQQTTTEFQQENLQFATYIQEQSELLKPEDHQEEQLEEPQDLLAIQIQKISAQLAPEFEEYNRRLASVCQEEDQQVYSEDSEDQESEEEEQYDENFAGESFGDQLEVSSENSFEVESVSDISEVQREGEVAYQTGPTEGRQHQYLGFEREVPFPPPEARPSPTPEDISDSASPAHGEQLDSGNPSIECIRKTFKLIREISDSLIADPEQPQAQTHRLSIFLLRQKLADVCHKVLSEALHGQATEQSVSLLREIFVCDEQNKPAQQLSGRRSTKPSVSQQDISMGLEILKRLRDLLSGWYTSKDGESDTGESGTGFEARNGKGRGSDRQPENSFSPRKRRNQEESPRLIKYRRVDNSFPRYITNETAEDLIPNKSMAERDQPQSSKRLSIFNPPVYTQHRVRNEAPYIPTPFDLSDDEEPSQTFANAGPSARPLTYSDAVRLGQNGFGESRVNGHSNHTMRRAPAQVEKSILTHEMERMEHEQYINLIHTVAHSSSVSSRFVKPGAPPPLQRIDSQAATWSSVLRGNQSHVSKSPSLSHANRELTEYAKLIDRKAGQENRTPVSPQLLQSPSNSAASHASTISSSGSSSGSSSCSTCSSSDSDAPTTSVTDGSEDKKANEANNSVASQPLNAKPTRLTKTDSLHRRFASCVYLKDDFAEQFKARAARRQEETKHLLGLAEQQANQSRDERRAYELKLRENIFQYRIPHKPIFVIGPLDKAVEKKVTKLIPLTKELDDRFYEMTDKDKSMELIFKFNLHITSEDIRTFVDGEWLNDEVINFYMSLLTERSEKRAGELPATYAMNTFFVPRLLQAGHAGVKRWTRKVDLFSKDIIPVPVHCNGVHWCMAIIHLRNKTIRYYDSMGKPNQPVLDALEKYLREESLDKRKQPFDTSGFVIESVQNIPQQLNGSDCGVFSCMFAEYITRDVPITFSQSEMLYFRKKMALEIADGELWQ</sequence>
<dbReference type="Proteomes" id="UP000002282">
    <property type="component" value="Chromosome X"/>
</dbReference>
<dbReference type="PROSITE" id="PS50600">
    <property type="entry name" value="ULP_PROTEASE"/>
    <property type="match status" value="1"/>
</dbReference>
<evidence type="ECO:0000259" key="6">
    <source>
        <dbReference type="PROSITE" id="PS50600"/>
    </source>
</evidence>
<dbReference type="OrthoDB" id="1939479at2759"/>
<dbReference type="eggNOG" id="KOG0778">
    <property type="taxonomic scope" value="Eukaryota"/>
</dbReference>
<dbReference type="GO" id="GO:0021952">
    <property type="term" value="P:central nervous system projection neuron axonogenesis"/>
    <property type="evidence" value="ECO:0007669"/>
    <property type="project" value="EnsemblMetazoa"/>
</dbReference>
<dbReference type="SUPFAM" id="SSF54001">
    <property type="entry name" value="Cysteine proteinases"/>
    <property type="match status" value="1"/>
</dbReference>
<feature type="region of interest" description="Disordered" evidence="5">
    <location>
        <begin position="1126"/>
        <end position="1209"/>
    </location>
</feature>
<feature type="compositionally biased region" description="Low complexity" evidence="5">
    <location>
        <begin position="678"/>
        <end position="691"/>
    </location>
</feature>
<dbReference type="InterPro" id="IPR003653">
    <property type="entry name" value="Peptidase_C48_C"/>
</dbReference>
<feature type="compositionally biased region" description="Polar residues" evidence="5">
    <location>
        <begin position="1191"/>
        <end position="1201"/>
    </location>
</feature>
<keyword evidence="2" id="KW-0645">Protease</keyword>
<evidence type="ECO:0000313" key="8">
    <source>
        <dbReference type="Proteomes" id="UP000002282"/>
    </source>
</evidence>
<dbReference type="FunFam" id="3.40.395.10:FF:000001">
    <property type="entry name" value="Sentrin-specific protease 1"/>
    <property type="match status" value="1"/>
</dbReference>
<feature type="domain" description="Ubiquitin-like protease family profile" evidence="6">
    <location>
        <begin position="1328"/>
        <end position="1493"/>
    </location>
</feature>
<feature type="region of interest" description="Disordered" evidence="5">
    <location>
        <begin position="1"/>
        <end position="78"/>
    </location>
</feature>
<dbReference type="HOGENOM" id="CLU_004154_0_0_1"/>
<dbReference type="Pfam" id="PF02902">
    <property type="entry name" value="Peptidase_C48"/>
    <property type="match status" value="1"/>
</dbReference>
<name>B4PWT3_DROYA</name>
<dbReference type="SMR" id="B4PWT3"/>
<keyword evidence="3 7" id="KW-0378">Hydrolase</keyword>
<dbReference type="OMA" id="YIPTPFD"/>